<name>A0A7Z7AV57_9EURY</name>
<keyword evidence="5" id="KW-0645">Protease</keyword>
<dbReference type="InterPro" id="IPR000994">
    <property type="entry name" value="Pept_M24"/>
</dbReference>
<gene>
    <name evidence="5" type="ORF">SAMN04488589_0513</name>
</gene>
<dbReference type="SUPFAM" id="SSF55920">
    <property type="entry name" value="Creatinase/aminopeptidase"/>
    <property type="match status" value="1"/>
</dbReference>
<evidence type="ECO:0000256" key="1">
    <source>
        <dbReference type="ARBA" id="ARBA00022723"/>
    </source>
</evidence>
<dbReference type="Gene3D" id="3.40.350.10">
    <property type="entry name" value="Creatinase/prolidase N-terminal domain"/>
    <property type="match status" value="1"/>
</dbReference>
<protein>
    <submittedName>
        <fullName evidence="5">Xaa-Pro aminopeptidase</fullName>
    </submittedName>
</protein>
<keyword evidence="1 3" id="KW-0479">Metal-binding</keyword>
<dbReference type="InterPro" id="IPR029149">
    <property type="entry name" value="Creatin/AminoP/Spt16_N"/>
</dbReference>
<evidence type="ECO:0000256" key="2">
    <source>
        <dbReference type="ARBA" id="ARBA00022801"/>
    </source>
</evidence>
<dbReference type="Proteomes" id="UP000199259">
    <property type="component" value="Unassembled WGS sequence"/>
</dbReference>
<keyword evidence="6" id="KW-1185">Reference proteome</keyword>
<reference evidence="5 6" key="1">
    <citation type="submission" date="2016-10" db="EMBL/GenBank/DDBJ databases">
        <authorList>
            <person name="Varghese N."/>
            <person name="Submissions S."/>
        </authorList>
    </citation>
    <scope>NUCLEOTIDE SEQUENCE [LARGE SCALE GENOMIC DNA]</scope>
    <source>
        <strain evidence="5 6">PL 12/M</strain>
    </source>
</reference>
<dbReference type="PANTHER" id="PTHR46112:SF2">
    <property type="entry name" value="XAA-PRO AMINOPEPTIDASE P-RELATED"/>
    <property type="match status" value="1"/>
</dbReference>
<sequence>MTSSTVPIDISATLESHKSDAYLMVGNSNNADIYYATRFSASDEFTYTQIKNGKEILLISDMEKGRAELESRVSDIRTLQGCDYRSKVKERQDPALAYCDCIAEILQKEGARHIAVPRDFPYHIAQTLKEEGFSIQAIKSPFAQLRARKDESEIKIVRKVQDACNTAMKAAAEMIRKSENVEGILNYRGFALTSEMIRKEIDITLLEHGCEADSTIVAGGKGSANPHWEGEGPIKANEPVVIDIFPRSKRKKYYADMTRTVLNGTPSDKLKDMYDAVLAAQTAGIEMVKPGVKCSDIHNKVCDVFKERGYDTVREGSNVGFIHSTGHGVGLEIHELPFVGNSDVELEEGNIITIEPGLYYPDVGGIRLEDLILVTADGHENLTEMEKKFVY</sequence>
<evidence type="ECO:0000256" key="3">
    <source>
        <dbReference type="RuleBase" id="RU000590"/>
    </source>
</evidence>
<proteinExistence type="inferred from homology"/>
<feature type="domain" description="Peptidase M24" evidence="4">
    <location>
        <begin position="156"/>
        <end position="376"/>
    </location>
</feature>
<dbReference type="OrthoDB" id="1346at2157"/>
<dbReference type="GO" id="GO:0004177">
    <property type="term" value="F:aminopeptidase activity"/>
    <property type="evidence" value="ECO:0007669"/>
    <property type="project" value="UniProtKB-KW"/>
</dbReference>
<dbReference type="InterPro" id="IPR036005">
    <property type="entry name" value="Creatinase/aminopeptidase-like"/>
</dbReference>
<dbReference type="EMBL" id="FNCA01000002">
    <property type="protein sequence ID" value="SDF43611.1"/>
    <property type="molecule type" value="Genomic_DNA"/>
</dbReference>
<evidence type="ECO:0000259" key="4">
    <source>
        <dbReference type="Pfam" id="PF00557"/>
    </source>
</evidence>
<dbReference type="InterPro" id="IPR050659">
    <property type="entry name" value="Peptidase_M24B"/>
</dbReference>
<keyword evidence="5" id="KW-0031">Aminopeptidase</keyword>
<dbReference type="AlphaFoldDB" id="A0A7Z7AV57"/>
<comment type="similarity">
    <text evidence="3">Belongs to the peptidase M24B family.</text>
</comment>
<dbReference type="RefSeq" id="WP_091708454.1">
    <property type="nucleotide sequence ID" value="NZ_FNCA01000002.1"/>
</dbReference>
<comment type="caution">
    <text evidence="5">The sequence shown here is derived from an EMBL/GenBank/DDBJ whole genome shotgun (WGS) entry which is preliminary data.</text>
</comment>
<dbReference type="PROSITE" id="PS00491">
    <property type="entry name" value="PROLINE_PEPTIDASE"/>
    <property type="match status" value="1"/>
</dbReference>
<evidence type="ECO:0000313" key="5">
    <source>
        <dbReference type="EMBL" id="SDF43611.1"/>
    </source>
</evidence>
<dbReference type="Gene3D" id="3.90.230.10">
    <property type="entry name" value="Creatinase/methionine aminopeptidase superfamily"/>
    <property type="match status" value="1"/>
</dbReference>
<dbReference type="GO" id="GO:0046872">
    <property type="term" value="F:metal ion binding"/>
    <property type="evidence" value="ECO:0007669"/>
    <property type="project" value="UniProtKB-KW"/>
</dbReference>
<organism evidence="5 6">
    <name type="scientific">Methanolobus vulcani</name>
    <dbReference type="NCBI Taxonomy" id="38026"/>
    <lineage>
        <taxon>Archaea</taxon>
        <taxon>Methanobacteriati</taxon>
        <taxon>Methanobacteriota</taxon>
        <taxon>Stenosarchaea group</taxon>
        <taxon>Methanomicrobia</taxon>
        <taxon>Methanosarcinales</taxon>
        <taxon>Methanosarcinaceae</taxon>
        <taxon>Methanolobus</taxon>
    </lineage>
</organism>
<dbReference type="PANTHER" id="PTHR46112">
    <property type="entry name" value="AMINOPEPTIDASE"/>
    <property type="match status" value="1"/>
</dbReference>
<dbReference type="InterPro" id="IPR001131">
    <property type="entry name" value="Peptidase_M24B_aminopep-P_CS"/>
</dbReference>
<keyword evidence="2" id="KW-0378">Hydrolase</keyword>
<accession>A0A7Z7AV57</accession>
<evidence type="ECO:0000313" key="6">
    <source>
        <dbReference type="Proteomes" id="UP000199259"/>
    </source>
</evidence>
<dbReference type="Pfam" id="PF00557">
    <property type="entry name" value="Peptidase_M24"/>
    <property type="match status" value="1"/>
</dbReference>